<dbReference type="InterPro" id="IPR054217">
    <property type="entry name" value="DUF6937"/>
</dbReference>
<dbReference type="Proteomes" id="UP000184447">
    <property type="component" value="Unassembled WGS sequence"/>
</dbReference>
<gene>
    <name evidence="3" type="ORF">SAMN02745207_00181</name>
</gene>
<dbReference type="Pfam" id="PF22052">
    <property type="entry name" value="DUF6937"/>
    <property type="match status" value="1"/>
</dbReference>
<proteinExistence type="predicted"/>
<dbReference type="RefSeq" id="WP_073336029.1">
    <property type="nucleotide sequence ID" value="NZ_FQXM01000002.1"/>
</dbReference>
<feature type="domain" description="DUF6937" evidence="1">
    <location>
        <begin position="7"/>
        <end position="233"/>
    </location>
</feature>
<evidence type="ECO:0000259" key="2">
    <source>
        <dbReference type="Pfam" id="PF22053"/>
    </source>
</evidence>
<reference evidence="3 4" key="1">
    <citation type="submission" date="2016-11" db="EMBL/GenBank/DDBJ databases">
        <authorList>
            <person name="Jaros S."/>
            <person name="Januszkiewicz K."/>
            <person name="Wedrychowicz H."/>
        </authorList>
    </citation>
    <scope>NUCLEOTIDE SEQUENCE [LARGE SCALE GENOMIC DNA]</scope>
    <source>
        <strain evidence="3 4">DSM 8605</strain>
    </source>
</reference>
<dbReference type="AlphaFoldDB" id="A0A1M5QLY6"/>
<keyword evidence="4" id="KW-1185">Reference proteome</keyword>
<dbReference type="OrthoDB" id="1550579at2"/>
<evidence type="ECO:0008006" key="5">
    <source>
        <dbReference type="Google" id="ProtNLM"/>
    </source>
</evidence>
<evidence type="ECO:0000313" key="3">
    <source>
        <dbReference type="EMBL" id="SHH15135.1"/>
    </source>
</evidence>
<accession>A0A1M5QLY6</accession>
<organism evidence="3 4">
    <name type="scientific">Clostridium grantii DSM 8605</name>
    <dbReference type="NCBI Taxonomy" id="1121316"/>
    <lineage>
        <taxon>Bacteria</taxon>
        <taxon>Bacillati</taxon>
        <taxon>Bacillota</taxon>
        <taxon>Clostridia</taxon>
        <taxon>Eubacteriales</taxon>
        <taxon>Clostridiaceae</taxon>
        <taxon>Clostridium</taxon>
    </lineage>
</organism>
<feature type="domain" description="DUF6938" evidence="2">
    <location>
        <begin position="246"/>
        <end position="480"/>
    </location>
</feature>
<dbReference type="STRING" id="1121316.SAMN02745207_00181"/>
<dbReference type="EMBL" id="FQXM01000002">
    <property type="protein sequence ID" value="SHH15135.1"/>
    <property type="molecule type" value="Genomic_DNA"/>
</dbReference>
<dbReference type="InterPro" id="IPR054218">
    <property type="entry name" value="DUF6938"/>
</dbReference>
<evidence type="ECO:0000313" key="4">
    <source>
        <dbReference type="Proteomes" id="UP000184447"/>
    </source>
</evidence>
<name>A0A1M5QLY6_9CLOT</name>
<dbReference type="Pfam" id="PF22053">
    <property type="entry name" value="DUF6938"/>
    <property type="match status" value="1"/>
</dbReference>
<protein>
    <recommendedName>
        <fullName evidence="5">UDP-N-acetylglucosamine:LPS N-acetylglucosamine transferase</fullName>
    </recommendedName>
</protein>
<evidence type="ECO:0000259" key="1">
    <source>
        <dbReference type="Pfam" id="PF22052"/>
    </source>
</evidence>
<sequence length="487" mass="55240">MEKSREIFGNQISEKTIRKAEKTKKKHMKKFGDDSKINYRLSAEDNKVIGPFLNIKNIVISEDGEKIHKEKAVIVGNIRMGFGHYRISMAIASAANAMGYIPYWFDLNSYKETTGGKVIDSLNSLYSMGSRWSQKYPLFNKLYWEPLNSEGFRKLTYNAMDQKVSELMTPVYREISKDIPFIATHVWPSQAAIHAGMKKVVNVIPDNWPMALHLSEGAIHTVQTPSSFLGYKTLRGMEGNKVLKAMPKEDIYEVGHYIDHELVSNIDLDCGARLKRIKNKTAKRVLITVGGAGAQKKFFVGIIKKLIPLVKENKVVLYLNVGDHENVWNELKADLPELSQLANEHFNNWKETYEFAEQALNEEIEGIHVFYDKDIFAAVYGTNLLMRSSDILITKPSELAFYPVPKLMMKRVGGHEAYGAIRAAEVGDGTIECDTVENTLQMLDLMIFEDEILTMFNNNIIKANKLGIYNGAYRAVELATKGRISQY</sequence>